<evidence type="ECO:0000313" key="11">
    <source>
        <dbReference type="EMBL" id="KAJ7647988.1"/>
    </source>
</evidence>
<dbReference type="PROSITE" id="PS50002">
    <property type="entry name" value="SH3"/>
    <property type="match status" value="1"/>
</dbReference>
<dbReference type="Proteomes" id="UP001221142">
    <property type="component" value="Unassembled WGS sequence"/>
</dbReference>
<dbReference type="PANTHER" id="PTHR15735">
    <property type="entry name" value="FCH AND DOUBLE SH3 DOMAINS PROTEIN"/>
    <property type="match status" value="1"/>
</dbReference>
<gene>
    <name evidence="11" type="ORF">FB45DRAFT_733345</name>
</gene>
<evidence type="ECO:0000256" key="7">
    <source>
        <dbReference type="ARBA" id="ARBA00023016"/>
    </source>
</evidence>
<dbReference type="Gene3D" id="2.30.30.40">
    <property type="entry name" value="SH3 Domains"/>
    <property type="match status" value="1"/>
</dbReference>
<dbReference type="CDD" id="cd11855">
    <property type="entry name" value="SH3_Sho1p"/>
    <property type="match status" value="1"/>
</dbReference>
<accession>A0AAD7G0P4</accession>
<evidence type="ECO:0000313" key="12">
    <source>
        <dbReference type="Proteomes" id="UP001221142"/>
    </source>
</evidence>
<dbReference type="EMBL" id="JARKIF010000002">
    <property type="protein sequence ID" value="KAJ7647988.1"/>
    <property type="molecule type" value="Genomic_DNA"/>
</dbReference>
<evidence type="ECO:0000259" key="10">
    <source>
        <dbReference type="PROSITE" id="PS50002"/>
    </source>
</evidence>
<evidence type="ECO:0000256" key="8">
    <source>
        <dbReference type="ARBA" id="ARBA00023136"/>
    </source>
</evidence>
<evidence type="ECO:0000256" key="2">
    <source>
        <dbReference type="ARBA" id="ARBA00009739"/>
    </source>
</evidence>
<protein>
    <recommendedName>
        <fullName evidence="10">SH3 domain-containing protein</fullName>
    </recommendedName>
</protein>
<name>A0AAD7G0P4_9AGAR</name>
<keyword evidence="5" id="KW-0812">Transmembrane</keyword>
<feature type="domain" description="SH3" evidence="10">
    <location>
        <begin position="8"/>
        <end position="69"/>
    </location>
</feature>
<dbReference type="PANTHER" id="PTHR15735:SF20">
    <property type="entry name" value="HIGH OSMOLARITY SIGNALING PROTEIN SHO1"/>
    <property type="match status" value="1"/>
</dbReference>
<evidence type="ECO:0000256" key="4">
    <source>
        <dbReference type="ARBA" id="ARBA00022475"/>
    </source>
</evidence>
<keyword evidence="3 9" id="KW-0728">SH3 domain</keyword>
<evidence type="ECO:0000256" key="5">
    <source>
        <dbReference type="ARBA" id="ARBA00022692"/>
    </source>
</evidence>
<sequence length="112" mass="12570">GQDAPPDNYQYKAKALYAYTASPDDLNEISFSKGEILDIVDKQGKWWQVKKANGEAGIAPSNYLQLRIGSQGDVSHILFSGQDVPPENYLYKAKTLYACQPFFLFYHGRCAD</sequence>
<evidence type="ECO:0000256" key="1">
    <source>
        <dbReference type="ARBA" id="ARBA00004651"/>
    </source>
</evidence>
<dbReference type="InterPro" id="IPR001452">
    <property type="entry name" value="SH3_domain"/>
</dbReference>
<evidence type="ECO:0000256" key="9">
    <source>
        <dbReference type="PROSITE-ProRule" id="PRU00192"/>
    </source>
</evidence>
<evidence type="ECO:0000256" key="3">
    <source>
        <dbReference type="ARBA" id="ARBA00022443"/>
    </source>
</evidence>
<evidence type="ECO:0000256" key="6">
    <source>
        <dbReference type="ARBA" id="ARBA00022989"/>
    </source>
</evidence>
<dbReference type="InterPro" id="IPR036028">
    <property type="entry name" value="SH3-like_dom_sf"/>
</dbReference>
<dbReference type="SMART" id="SM00326">
    <property type="entry name" value="SH3"/>
    <property type="match status" value="1"/>
</dbReference>
<keyword evidence="6" id="KW-1133">Transmembrane helix</keyword>
<comment type="subcellular location">
    <subcellularLocation>
        <location evidence="1">Cell membrane</location>
        <topology evidence="1">Multi-pass membrane protein</topology>
    </subcellularLocation>
</comment>
<comment type="caution">
    <text evidence="11">The sequence shown here is derived from an EMBL/GenBank/DDBJ whole genome shotgun (WGS) entry which is preliminary data.</text>
</comment>
<dbReference type="GO" id="GO:0007232">
    <property type="term" value="P:osmosensory signaling pathway via Sho1 osmosensor"/>
    <property type="evidence" value="ECO:0007669"/>
    <property type="project" value="UniProtKB-ARBA"/>
</dbReference>
<dbReference type="GO" id="GO:0005886">
    <property type="term" value="C:plasma membrane"/>
    <property type="evidence" value="ECO:0007669"/>
    <property type="project" value="UniProtKB-SubCell"/>
</dbReference>
<feature type="non-terminal residue" evidence="11">
    <location>
        <position position="112"/>
    </location>
</feature>
<dbReference type="InterPro" id="IPR035522">
    <property type="entry name" value="Sho1_SH3"/>
</dbReference>
<keyword evidence="4" id="KW-1003">Cell membrane</keyword>
<dbReference type="AlphaFoldDB" id="A0AAD7G0P4"/>
<dbReference type="GO" id="GO:0030833">
    <property type="term" value="P:regulation of actin filament polymerization"/>
    <property type="evidence" value="ECO:0007669"/>
    <property type="project" value="TreeGrafter"/>
</dbReference>
<keyword evidence="7" id="KW-0346">Stress response</keyword>
<organism evidence="11 12">
    <name type="scientific">Roridomyces roridus</name>
    <dbReference type="NCBI Taxonomy" id="1738132"/>
    <lineage>
        <taxon>Eukaryota</taxon>
        <taxon>Fungi</taxon>
        <taxon>Dikarya</taxon>
        <taxon>Basidiomycota</taxon>
        <taxon>Agaricomycotina</taxon>
        <taxon>Agaricomycetes</taxon>
        <taxon>Agaricomycetidae</taxon>
        <taxon>Agaricales</taxon>
        <taxon>Marasmiineae</taxon>
        <taxon>Mycenaceae</taxon>
        <taxon>Roridomyces</taxon>
    </lineage>
</organism>
<dbReference type="PRINTS" id="PR00452">
    <property type="entry name" value="SH3DOMAIN"/>
</dbReference>
<keyword evidence="8" id="KW-0472">Membrane</keyword>
<keyword evidence="12" id="KW-1185">Reference proteome</keyword>
<proteinExistence type="inferred from homology"/>
<reference evidence="11" key="1">
    <citation type="submission" date="2023-03" db="EMBL/GenBank/DDBJ databases">
        <title>Massive genome expansion in bonnet fungi (Mycena s.s.) driven by repeated elements and novel gene families across ecological guilds.</title>
        <authorList>
            <consortium name="Lawrence Berkeley National Laboratory"/>
            <person name="Harder C.B."/>
            <person name="Miyauchi S."/>
            <person name="Viragh M."/>
            <person name="Kuo A."/>
            <person name="Thoen E."/>
            <person name="Andreopoulos B."/>
            <person name="Lu D."/>
            <person name="Skrede I."/>
            <person name="Drula E."/>
            <person name="Henrissat B."/>
            <person name="Morin E."/>
            <person name="Kohler A."/>
            <person name="Barry K."/>
            <person name="LaButti K."/>
            <person name="Morin E."/>
            <person name="Salamov A."/>
            <person name="Lipzen A."/>
            <person name="Mereny Z."/>
            <person name="Hegedus B."/>
            <person name="Baldrian P."/>
            <person name="Stursova M."/>
            <person name="Weitz H."/>
            <person name="Taylor A."/>
            <person name="Grigoriev I.V."/>
            <person name="Nagy L.G."/>
            <person name="Martin F."/>
            <person name="Kauserud H."/>
        </authorList>
    </citation>
    <scope>NUCLEOTIDE SEQUENCE</scope>
    <source>
        <strain evidence="11">9284</strain>
    </source>
</reference>
<dbReference type="Pfam" id="PF00018">
    <property type="entry name" value="SH3_1"/>
    <property type="match status" value="1"/>
</dbReference>
<dbReference type="SUPFAM" id="SSF50044">
    <property type="entry name" value="SH3-domain"/>
    <property type="match status" value="1"/>
</dbReference>
<comment type="similarity">
    <text evidence="2">Belongs to the SHO1 family.</text>
</comment>
<dbReference type="FunFam" id="2.30.30.40:FF:000213">
    <property type="entry name" value="High osmolarity signaling protein SHO1"/>
    <property type="match status" value="1"/>
</dbReference>